<reference evidence="1" key="1">
    <citation type="submission" date="2021-02" db="EMBL/GenBank/DDBJ databases">
        <authorList>
            <person name="Nowell W R."/>
        </authorList>
    </citation>
    <scope>NUCLEOTIDE SEQUENCE</scope>
</reference>
<organism evidence="1 2">
    <name type="scientific">Adineta steineri</name>
    <dbReference type="NCBI Taxonomy" id="433720"/>
    <lineage>
        <taxon>Eukaryota</taxon>
        <taxon>Metazoa</taxon>
        <taxon>Spiralia</taxon>
        <taxon>Gnathifera</taxon>
        <taxon>Rotifera</taxon>
        <taxon>Eurotatoria</taxon>
        <taxon>Bdelloidea</taxon>
        <taxon>Adinetida</taxon>
        <taxon>Adinetidae</taxon>
        <taxon>Adineta</taxon>
    </lineage>
</organism>
<feature type="non-terminal residue" evidence="1">
    <location>
        <position position="1"/>
    </location>
</feature>
<sequence>FSKMYNPWPIRFYVIDKMRRFRYIAEPIKGSYLLELIKNALDEVIQQQDE</sequence>
<evidence type="ECO:0000313" key="1">
    <source>
        <dbReference type="EMBL" id="CAF4359622.1"/>
    </source>
</evidence>
<protein>
    <submittedName>
        <fullName evidence="1">Uncharacterized protein</fullName>
    </submittedName>
</protein>
<dbReference type="Proteomes" id="UP000663881">
    <property type="component" value="Unassembled WGS sequence"/>
</dbReference>
<gene>
    <name evidence="1" type="ORF">OKA104_LOCUS49252</name>
</gene>
<proteinExistence type="predicted"/>
<dbReference type="EMBL" id="CAJOAY010022672">
    <property type="protein sequence ID" value="CAF4359622.1"/>
    <property type="molecule type" value="Genomic_DNA"/>
</dbReference>
<evidence type="ECO:0000313" key="2">
    <source>
        <dbReference type="Proteomes" id="UP000663881"/>
    </source>
</evidence>
<comment type="caution">
    <text evidence="1">The sequence shown here is derived from an EMBL/GenBank/DDBJ whole genome shotgun (WGS) entry which is preliminary data.</text>
</comment>
<name>A0A820LN01_9BILA</name>
<accession>A0A820LN01</accession>
<dbReference type="AlphaFoldDB" id="A0A820LN01"/>